<evidence type="ECO:0000259" key="1">
    <source>
        <dbReference type="Pfam" id="PF02627"/>
    </source>
</evidence>
<gene>
    <name evidence="2" type="ORF">JHL15_12770</name>
</gene>
<evidence type="ECO:0000313" key="3">
    <source>
        <dbReference type="Proteomes" id="UP000628669"/>
    </source>
</evidence>
<dbReference type="Pfam" id="PF02627">
    <property type="entry name" value="CMD"/>
    <property type="match status" value="1"/>
</dbReference>
<dbReference type="EMBL" id="JAENHK010000010">
    <property type="protein sequence ID" value="MBK1896632.1"/>
    <property type="molecule type" value="Genomic_DNA"/>
</dbReference>
<dbReference type="SUPFAM" id="SSF69118">
    <property type="entry name" value="AhpD-like"/>
    <property type="match status" value="1"/>
</dbReference>
<dbReference type="InterPro" id="IPR003779">
    <property type="entry name" value="CMD-like"/>
</dbReference>
<organism evidence="2 3">
    <name type="scientific">Chryseobacterium paridis</name>
    <dbReference type="NCBI Taxonomy" id="2800328"/>
    <lineage>
        <taxon>Bacteria</taxon>
        <taxon>Pseudomonadati</taxon>
        <taxon>Bacteroidota</taxon>
        <taxon>Flavobacteriia</taxon>
        <taxon>Flavobacteriales</taxon>
        <taxon>Weeksellaceae</taxon>
        <taxon>Chryseobacterium group</taxon>
        <taxon>Chryseobacterium</taxon>
    </lineage>
</organism>
<keyword evidence="3" id="KW-1185">Reference proteome</keyword>
<dbReference type="InterPro" id="IPR004675">
    <property type="entry name" value="AhpD_core"/>
</dbReference>
<comment type="caution">
    <text evidence="2">The sequence shown here is derived from an EMBL/GenBank/DDBJ whole genome shotgun (WGS) entry which is preliminary data.</text>
</comment>
<feature type="domain" description="Carboxymuconolactone decarboxylase-like" evidence="1">
    <location>
        <begin position="48"/>
        <end position="100"/>
    </location>
</feature>
<dbReference type="Gene3D" id="1.20.1290.10">
    <property type="entry name" value="AhpD-like"/>
    <property type="match status" value="1"/>
</dbReference>
<dbReference type="NCBIfam" id="TIGR00778">
    <property type="entry name" value="ahpD_dom"/>
    <property type="match status" value="1"/>
</dbReference>
<dbReference type="PANTHER" id="PTHR35446">
    <property type="entry name" value="SI:CH211-175M2.5"/>
    <property type="match status" value="1"/>
</dbReference>
<dbReference type="RefSeq" id="WP_200246255.1">
    <property type="nucleotide sequence ID" value="NZ_JAENHK010000010.1"/>
</dbReference>
<protein>
    <submittedName>
        <fullName evidence="2">Carboxymuconolactone decarboxylase family protein</fullName>
    </submittedName>
</protein>
<dbReference type="Proteomes" id="UP000628669">
    <property type="component" value="Unassembled WGS sequence"/>
</dbReference>
<dbReference type="InterPro" id="IPR029032">
    <property type="entry name" value="AhpD-like"/>
</dbReference>
<sequence length="177" mass="19666">MKNFQIPQKEQLSEANQNIFNQLEKGVGFVPNLYATFAHSENGLSTYLGLQNAKSSLKAKEKEVVNLVVSQYNNCLYCLSAHTAIAKLNGFNDEQILEIRKAKISFDSKLDSLANLVQEAVSKKGEISDETKERFFNNGYTEGNLVDVIIAIGDKVITNYLYAATKIPVDWPVAADL</sequence>
<evidence type="ECO:0000313" key="2">
    <source>
        <dbReference type="EMBL" id="MBK1896632.1"/>
    </source>
</evidence>
<reference evidence="3" key="1">
    <citation type="submission" date="2021-01" db="EMBL/GenBank/DDBJ databases">
        <title>Genome public.</title>
        <authorList>
            <person name="Liu C."/>
            <person name="Sun Q."/>
        </authorList>
    </citation>
    <scope>NUCLEOTIDE SEQUENCE [LARGE SCALE GENOMIC DNA]</scope>
    <source>
        <strain evidence="3">YIM B02567</strain>
    </source>
</reference>
<name>A0ABS1FW50_9FLAO</name>
<proteinExistence type="predicted"/>
<dbReference type="PANTHER" id="PTHR35446:SF3">
    <property type="entry name" value="CMD DOMAIN-CONTAINING PROTEIN"/>
    <property type="match status" value="1"/>
</dbReference>
<accession>A0ABS1FW50</accession>